<accession>A0A811M706</accession>
<dbReference type="Proteomes" id="UP000604825">
    <property type="component" value="Unassembled WGS sequence"/>
</dbReference>
<keyword evidence="3" id="KW-1185">Reference proteome</keyword>
<proteinExistence type="predicted"/>
<organism evidence="2 3">
    <name type="scientific">Miscanthus lutarioriparius</name>
    <dbReference type="NCBI Taxonomy" id="422564"/>
    <lineage>
        <taxon>Eukaryota</taxon>
        <taxon>Viridiplantae</taxon>
        <taxon>Streptophyta</taxon>
        <taxon>Embryophyta</taxon>
        <taxon>Tracheophyta</taxon>
        <taxon>Spermatophyta</taxon>
        <taxon>Magnoliopsida</taxon>
        <taxon>Liliopsida</taxon>
        <taxon>Poales</taxon>
        <taxon>Poaceae</taxon>
        <taxon>PACMAD clade</taxon>
        <taxon>Panicoideae</taxon>
        <taxon>Andropogonodae</taxon>
        <taxon>Andropogoneae</taxon>
        <taxon>Saccharinae</taxon>
        <taxon>Miscanthus</taxon>
    </lineage>
</organism>
<feature type="region of interest" description="Disordered" evidence="1">
    <location>
        <begin position="136"/>
        <end position="166"/>
    </location>
</feature>
<evidence type="ECO:0000313" key="3">
    <source>
        <dbReference type="Proteomes" id="UP000604825"/>
    </source>
</evidence>
<reference evidence="2" key="1">
    <citation type="submission" date="2020-10" db="EMBL/GenBank/DDBJ databases">
        <authorList>
            <person name="Han B."/>
            <person name="Lu T."/>
            <person name="Zhao Q."/>
            <person name="Huang X."/>
            <person name="Zhao Y."/>
        </authorList>
    </citation>
    <scope>NUCLEOTIDE SEQUENCE</scope>
</reference>
<evidence type="ECO:0000313" key="2">
    <source>
        <dbReference type="EMBL" id="CAD6202522.1"/>
    </source>
</evidence>
<dbReference type="EMBL" id="CAJGYO010000001">
    <property type="protein sequence ID" value="CAD6202522.1"/>
    <property type="molecule type" value="Genomic_DNA"/>
</dbReference>
<feature type="region of interest" description="Disordered" evidence="1">
    <location>
        <begin position="187"/>
        <end position="206"/>
    </location>
</feature>
<gene>
    <name evidence="2" type="ORF">NCGR_LOCUS810</name>
</gene>
<name>A0A811M706_9POAL</name>
<sequence>MASPGHPGAVLVPRCPVIFNGTNWGDFVFHMEVHMDGQLLWGYLTDADDDAKNALLEAFEAEMESYQSDLGVYETWLREKKSAKAILLASMEPSVLAATPPQVSLPPSQPSPVVMGAPSGIQCGYYKIYGHEEKDCRKKQRDRSGRRGRRSFQGSGGSSTSQSTRSVSAAEQEVLALFHRLTTTAQASGHGTTAQASSSTPPPSGISSPWFLDSGASFHMTPHATHLSSLSSPDPPISVRTADGTGEVFFRPLRLIFLLFRMFPNSLCNSCLRVKSLIMVVA</sequence>
<dbReference type="AlphaFoldDB" id="A0A811M706"/>
<protein>
    <submittedName>
        <fullName evidence="2">Uncharacterized protein</fullName>
    </submittedName>
</protein>
<feature type="compositionally biased region" description="Low complexity" evidence="1">
    <location>
        <begin position="192"/>
        <end position="206"/>
    </location>
</feature>
<comment type="caution">
    <text evidence="2">The sequence shown here is derived from an EMBL/GenBank/DDBJ whole genome shotgun (WGS) entry which is preliminary data.</text>
</comment>
<feature type="compositionally biased region" description="Basic residues" evidence="1">
    <location>
        <begin position="137"/>
        <end position="150"/>
    </location>
</feature>
<evidence type="ECO:0000256" key="1">
    <source>
        <dbReference type="SAM" id="MobiDB-lite"/>
    </source>
</evidence>